<feature type="compositionally biased region" description="Basic and acidic residues" evidence="1">
    <location>
        <begin position="113"/>
        <end position="122"/>
    </location>
</feature>
<accession>A0A067E573</accession>
<feature type="compositionally biased region" description="Basic and acidic residues" evidence="1">
    <location>
        <begin position="145"/>
        <end position="155"/>
    </location>
</feature>
<evidence type="ECO:0008006" key="4">
    <source>
        <dbReference type="Google" id="ProtNLM"/>
    </source>
</evidence>
<dbReference type="AlphaFoldDB" id="A0A067E573"/>
<evidence type="ECO:0000256" key="1">
    <source>
        <dbReference type="SAM" id="MobiDB-lite"/>
    </source>
</evidence>
<dbReference type="InterPro" id="IPR008833">
    <property type="entry name" value="Surf2"/>
</dbReference>
<evidence type="ECO:0000313" key="3">
    <source>
        <dbReference type="Proteomes" id="UP000027120"/>
    </source>
</evidence>
<evidence type="ECO:0000313" key="2">
    <source>
        <dbReference type="EMBL" id="KDO49030.1"/>
    </source>
</evidence>
<feature type="region of interest" description="Disordered" evidence="1">
    <location>
        <begin position="55"/>
        <end position="182"/>
    </location>
</feature>
<dbReference type="SMR" id="A0A067E573"/>
<feature type="compositionally biased region" description="Basic and acidic residues" evidence="1">
    <location>
        <begin position="55"/>
        <end position="65"/>
    </location>
</feature>
<protein>
    <recommendedName>
        <fullName evidence="4">Surfeit locus protein 2</fullName>
    </recommendedName>
</protein>
<dbReference type="PANTHER" id="PTHR47854:SF1">
    <property type="entry name" value="SURFEIT LOCUS PROTEIN 2 (SURF2)"/>
    <property type="match status" value="1"/>
</dbReference>
<organism evidence="2 3">
    <name type="scientific">Citrus sinensis</name>
    <name type="common">Sweet orange</name>
    <name type="synonym">Citrus aurantium var. sinensis</name>
    <dbReference type="NCBI Taxonomy" id="2711"/>
    <lineage>
        <taxon>Eukaryota</taxon>
        <taxon>Viridiplantae</taxon>
        <taxon>Streptophyta</taxon>
        <taxon>Embryophyta</taxon>
        <taxon>Tracheophyta</taxon>
        <taxon>Spermatophyta</taxon>
        <taxon>Magnoliopsida</taxon>
        <taxon>eudicotyledons</taxon>
        <taxon>Gunneridae</taxon>
        <taxon>Pentapetalae</taxon>
        <taxon>rosids</taxon>
        <taxon>malvids</taxon>
        <taxon>Sapindales</taxon>
        <taxon>Rutaceae</taxon>
        <taxon>Aurantioideae</taxon>
        <taxon>Citrus</taxon>
    </lineage>
</organism>
<dbReference type="PANTHER" id="PTHR47854">
    <property type="entry name" value="SURFEIT LOCUS PROTEIN 2 (SURF2)"/>
    <property type="match status" value="1"/>
</dbReference>
<proteinExistence type="predicted"/>
<dbReference type="Pfam" id="PF05477">
    <property type="entry name" value="SURF2"/>
    <property type="match status" value="1"/>
</dbReference>
<dbReference type="Proteomes" id="UP000027120">
    <property type="component" value="Unassembled WGS sequence"/>
</dbReference>
<gene>
    <name evidence="2" type="ORF">CISIN_1g025524mg</name>
</gene>
<sequence>MQLSVDIISICLITSAKLICKLTGDTVNKNEEHIWKHINGKRFLNKLEQKEIEKLNKEQVEEEPKPNANGEKKKKKKKMKKKEIEEIISEVRESSDKGSDSEEDDFWMPPVGERWDFDDGGDRWGSGSESEPENEEENVTGAVEDGSKESEELSSRTKRMSIEIGPSSFASRKKKSKKNITS</sequence>
<feature type="compositionally biased region" description="Basic and acidic residues" evidence="1">
    <location>
        <begin position="82"/>
        <end position="100"/>
    </location>
</feature>
<feature type="compositionally biased region" description="Basic residues" evidence="1">
    <location>
        <begin position="72"/>
        <end position="81"/>
    </location>
</feature>
<keyword evidence="3" id="KW-1185">Reference proteome</keyword>
<name>A0A067E573_CITSI</name>
<dbReference type="EMBL" id="KK785124">
    <property type="protein sequence ID" value="KDO49030.1"/>
    <property type="molecule type" value="Genomic_DNA"/>
</dbReference>
<feature type="compositionally biased region" description="Basic residues" evidence="1">
    <location>
        <begin position="171"/>
        <end position="182"/>
    </location>
</feature>
<reference evidence="2 3" key="1">
    <citation type="submission" date="2014-04" db="EMBL/GenBank/DDBJ databases">
        <authorList>
            <consortium name="International Citrus Genome Consortium"/>
            <person name="Gmitter F."/>
            <person name="Chen C."/>
            <person name="Farmerie W."/>
            <person name="Harkins T."/>
            <person name="Desany B."/>
            <person name="Mohiuddin M."/>
            <person name="Kodira C."/>
            <person name="Borodovsky M."/>
            <person name="Lomsadze A."/>
            <person name="Burns P."/>
            <person name="Jenkins J."/>
            <person name="Prochnik S."/>
            <person name="Shu S."/>
            <person name="Chapman J."/>
            <person name="Pitluck S."/>
            <person name="Schmutz J."/>
            <person name="Rokhsar D."/>
        </authorList>
    </citation>
    <scope>NUCLEOTIDE SEQUENCE</scope>
</reference>